<evidence type="ECO:0000256" key="1">
    <source>
        <dbReference type="ARBA" id="ARBA00022676"/>
    </source>
</evidence>
<sequence>MRIVYIDQHYVPAATSFGGSRSLGFARRLVDAGHEVHMIAGAGARPALPGAGVIEHFVPVRYSNHMSYGRRIQAFAQFAFGAARAAARIPHDVIFASSTPLTVAIPGIYASRRHRTPMVFEVRDVWPELPIAMGALRSPATRWAATWLEAQAYRHSSEIVALSPAMSDSIRRRFPDAKVTVIPNNCDFLEFADADSAGERLRADTPWLGDRPMVLYAGTIGLANGVDYIVRMAARLSQIDPEIRVVVMGDGAKRDEVRALAERLGVLDRTFFLMPAVMRKDAVAYFAACDLALSTFRNIPALSANSPNKVFDALAAGRPVAVNNGGWVAEMIAESGAGLVLEPDDPAAAAEAVAKFVRHPQACEDARTAARRLARERFNRDLHCQELERILMRAAGVSATCHVTC</sequence>
<keyword evidence="2 5" id="KW-0808">Transferase</keyword>
<dbReference type="Proteomes" id="UP000482960">
    <property type="component" value="Unassembled WGS sequence"/>
</dbReference>
<evidence type="ECO:0000313" key="5">
    <source>
        <dbReference type="EMBL" id="GFJ88244.1"/>
    </source>
</evidence>
<dbReference type="EMBL" id="BLPG01000001">
    <property type="protein sequence ID" value="GFJ88244.1"/>
    <property type="molecule type" value="Genomic_DNA"/>
</dbReference>
<reference evidence="5 6" key="1">
    <citation type="submission" date="2020-03" db="EMBL/GenBank/DDBJ databases">
        <title>Whole genome shotgun sequence of Phytohabitans rumicis NBRC 108638.</title>
        <authorList>
            <person name="Komaki H."/>
            <person name="Tamura T."/>
        </authorList>
    </citation>
    <scope>NUCLEOTIDE SEQUENCE [LARGE SCALE GENOMIC DNA]</scope>
    <source>
        <strain evidence="5 6">NBRC 108638</strain>
    </source>
</reference>
<protein>
    <submittedName>
        <fullName evidence="5">Glycosyltransferase WbuB</fullName>
    </submittedName>
</protein>
<gene>
    <name evidence="5" type="ORF">Prum_018860</name>
</gene>
<dbReference type="RefSeq" id="WP_173075524.1">
    <property type="nucleotide sequence ID" value="NZ_BAABJB010000006.1"/>
</dbReference>
<dbReference type="InterPro" id="IPR028098">
    <property type="entry name" value="Glyco_trans_4-like_N"/>
</dbReference>
<proteinExistence type="predicted"/>
<dbReference type="PANTHER" id="PTHR12526">
    <property type="entry name" value="GLYCOSYLTRANSFERASE"/>
    <property type="match status" value="1"/>
</dbReference>
<feature type="domain" description="Glycosyltransferase subfamily 4-like N-terminal" evidence="4">
    <location>
        <begin position="22"/>
        <end position="184"/>
    </location>
</feature>
<evidence type="ECO:0000259" key="3">
    <source>
        <dbReference type="Pfam" id="PF00534"/>
    </source>
</evidence>
<reference evidence="5 6" key="2">
    <citation type="submission" date="2020-03" db="EMBL/GenBank/DDBJ databases">
        <authorList>
            <person name="Ichikawa N."/>
            <person name="Kimura A."/>
            <person name="Kitahashi Y."/>
            <person name="Uohara A."/>
        </authorList>
    </citation>
    <scope>NUCLEOTIDE SEQUENCE [LARGE SCALE GENOMIC DNA]</scope>
    <source>
        <strain evidence="5 6">NBRC 108638</strain>
    </source>
</reference>
<evidence type="ECO:0000256" key="2">
    <source>
        <dbReference type="ARBA" id="ARBA00022679"/>
    </source>
</evidence>
<dbReference type="Pfam" id="PF00534">
    <property type="entry name" value="Glycos_transf_1"/>
    <property type="match status" value="1"/>
</dbReference>
<comment type="caution">
    <text evidence="5">The sequence shown here is derived from an EMBL/GenBank/DDBJ whole genome shotgun (WGS) entry which is preliminary data.</text>
</comment>
<feature type="domain" description="Glycosyl transferase family 1" evidence="3">
    <location>
        <begin position="200"/>
        <end position="372"/>
    </location>
</feature>
<dbReference type="CDD" id="cd03794">
    <property type="entry name" value="GT4_WbuB-like"/>
    <property type="match status" value="1"/>
</dbReference>
<name>A0A6V8KWL4_9ACTN</name>
<dbReference type="SUPFAM" id="SSF53756">
    <property type="entry name" value="UDP-Glycosyltransferase/glycogen phosphorylase"/>
    <property type="match status" value="1"/>
</dbReference>
<dbReference type="PANTHER" id="PTHR12526:SF638">
    <property type="entry name" value="SPORE COAT PROTEIN SA"/>
    <property type="match status" value="1"/>
</dbReference>
<keyword evidence="1" id="KW-0328">Glycosyltransferase</keyword>
<keyword evidence="6" id="KW-1185">Reference proteome</keyword>
<evidence type="ECO:0000259" key="4">
    <source>
        <dbReference type="Pfam" id="PF13579"/>
    </source>
</evidence>
<dbReference type="Gene3D" id="3.40.50.2000">
    <property type="entry name" value="Glycogen Phosphorylase B"/>
    <property type="match status" value="2"/>
</dbReference>
<dbReference type="AlphaFoldDB" id="A0A6V8KWL4"/>
<dbReference type="Pfam" id="PF13579">
    <property type="entry name" value="Glyco_trans_4_4"/>
    <property type="match status" value="1"/>
</dbReference>
<evidence type="ECO:0000313" key="6">
    <source>
        <dbReference type="Proteomes" id="UP000482960"/>
    </source>
</evidence>
<accession>A0A6V8KWL4</accession>
<organism evidence="5 6">
    <name type="scientific">Phytohabitans rumicis</name>
    <dbReference type="NCBI Taxonomy" id="1076125"/>
    <lineage>
        <taxon>Bacteria</taxon>
        <taxon>Bacillati</taxon>
        <taxon>Actinomycetota</taxon>
        <taxon>Actinomycetes</taxon>
        <taxon>Micromonosporales</taxon>
        <taxon>Micromonosporaceae</taxon>
    </lineage>
</organism>
<dbReference type="InterPro" id="IPR001296">
    <property type="entry name" value="Glyco_trans_1"/>
</dbReference>
<dbReference type="GO" id="GO:0016757">
    <property type="term" value="F:glycosyltransferase activity"/>
    <property type="evidence" value="ECO:0007669"/>
    <property type="project" value="UniProtKB-KW"/>
</dbReference>